<dbReference type="AlphaFoldDB" id="A0A2H0BHN6"/>
<dbReference type="Proteomes" id="UP000228495">
    <property type="component" value="Unassembled WGS sequence"/>
</dbReference>
<protein>
    <submittedName>
        <fullName evidence="1">Uncharacterized protein</fullName>
    </submittedName>
</protein>
<organism evidence="1 2">
    <name type="scientific">candidate division WWE3 bacterium CG22_combo_CG10-13_8_21_14_all_39_12</name>
    <dbReference type="NCBI Taxonomy" id="1975094"/>
    <lineage>
        <taxon>Bacteria</taxon>
        <taxon>Katanobacteria</taxon>
    </lineage>
</organism>
<dbReference type="EMBL" id="PCSU01000040">
    <property type="protein sequence ID" value="PIP56528.1"/>
    <property type="molecule type" value="Genomic_DNA"/>
</dbReference>
<sequence length="120" mass="12531">MLTTKIPIVGISLRAQLGISSGFGTIILSVQSIGVGPGIDVGTGVIWTFGQQRIPEPVQLALSSAVKDAPQYAFGTHSPGTPKLVHAVAASTSSPRPTTTMTNIRKNAILDNCKMNFISI</sequence>
<gene>
    <name evidence="1" type="ORF">COX05_02555</name>
</gene>
<accession>A0A2H0BHN6</accession>
<proteinExistence type="predicted"/>
<evidence type="ECO:0000313" key="1">
    <source>
        <dbReference type="EMBL" id="PIP56528.1"/>
    </source>
</evidence>
<reference evidence="1 2" key="1">
    <citation type="submission" date="2017-09" db="EMBL/GenBank/DDBJ databases">
        <title>Depth-based differentiation of microbial function through sediment-hosted aquifers and enrichment of novel symbionts in the deep terrestrial subsurface.</title>
        <authorList>
            <person name="Probst A.J."/>
            <person name="Ladd B."/>
            <person name="Jarett J.K."/>
            <person name="Geller-Mcgrath D.E."/>
            <person name="Sieber C.M."/>
            <person name="Emerson J.B."/>
            <person name="Anantharaman K."/>
            <person name="Thomas B.C."/>
            <person name="Malmstrom R."/>
            <person name="Stieglmeier M."/>
            <person name="Klingl A."/>
            <person name="Woyke T."/>
            <person name="Ryan C.M."/>
            <person name="Banfield J.F."/>
        </authorList>
    </citation>
    <scope>NUCLEOTIDE SEQUENCE [LARGE SCALE GENOMIC DNA]</scope>
    <source>
        <strain evidence="1">CG22_combo_CG10-13_8_21_14_all_39_12</strain>
    </source>
</reference>
<comment type="caution">
    <text evidence="1">The sequence shown here is derived from an EMBL/GenBank/DDBJ whole genome shotgun (WGS) entry which is preliminary data.</text>
</comment>
<name>A0A2H0BHN6_UNCKA</name>
<evidence type="ECO:0000313" key="2">
    <source>
        <dbReference type="Proteomes" id="UP000228495"/>
    </source>
</evidence>